<keyword evidence="3" id="KW-0812">Transmembrane</keyword>
<dbReference type="Gene3D" id="2.170.270.10">
    <property type="entry name" value="SET domain"/>
    <property type="match status" value="1"/>
</dbReference>
<dbReference type="InterPro" id="IPR050869">
    <property type="entry name" value="H3K4_H4K5_MeTrfase"/>
</dbReference>
<dbReference type="InterPro" id="IPR002056">
    <property type="entry name" value="MAS20"/>
</dbReference>
<keyword evidence="4" id="KW-1000">Mitochondrion outer membrane</keyword>
<dbReference type="PANTHER" id="PTHR12197">
    <property type="entry name" value="HISTONE-LYSINE N-METHYLTRANSFERASE SMYD"/>
    <property type="match status" value="1"/>
</dbReference>
<gene>
    <name evidence="9" type="ORF">SISSUDRAFT_1047157</name>
</gene>
<dbReference type="Gene3D" id="1.20.960.10">
    <property type="entry name" value="Mitochondrial outer membrane translocase complex, subunit Tom20 domain"/>
    <property type="match status" value="1"/>
</dbReference>
<dbReference type="AlphaFoldDB" id="A0A166DBV4"/>
<dbReference type="InterPro" id="IPR023392">
    <property type="entry name" value="Tom20_dom_sf"/>
</dbReference>
<feature type="domain" description="SET" evidence="8">
    <location>
        <begin position="170"/>
        <end position="484"/>
    </location>
</feature>
<dbReference type="OrthoDB" id="2154253at2759"/>
<dbReference type="STRING" id="1314776.A0A166DBV4"/>
<evidence type="ECO:0000259" key="8">
    <source>
        <dbReference type="PROSITE" id="PS50280"/>
    </source>
</evidence>
<dbReference type="EMBL" id="KV428065">
    <property type="protein sequence ID" value="KZT38350.1"/>
    <property type="molecule type" value="Genomic_DNA"/>
</dbReference>
<dbReference type="SMART" id="SM00317">
    <property type="entry name" value="SET"/>
    <property type="match status" value="1"/>
</dbReference>
<dbReference type="Pfam" id="PF00856">
    <property type="entry name" value="SET"/>
    <property type="match status" value="1"/>
</dbReference>
<comment type="subcellular location">
    <subcellularLocation>
        <location evidence="1">Mitochondrion outer membrane</location>
        <topology evidence="1">Single-pass membrane protein</topology>
    </subcellularLocation>
</comment>
<evidence type="ECO:0000256" key="6">
    <source>
        <dbReference type="ARBA" id="ARBA00023128"/>
    </source>
</evidence>
<dbReference type="GO" id="GO:0005742">
    <property type="term" value="C:mitochondrial outer membrane translocase complex"/>
    <property type="evidence" value="ECO:0007669"/>
    <property type="project" value="InterPro"/>
</dbReference>
<dbReference type="Proteomes" id="UP000076798">
    <property type="component" value="Unassembled WGS sequence"/>
</dbReference>
<dbReference type="Gene3D" id="6.10.140.2220">
    <property type="match status" value="1"/>
</dbReference>
<keyword evidence="6" id="KW-0496">Mitochondrion</keyword>
<accession>A0A166DBV4</accession>
<evidence type="ECO:0000256" key="5">
    <source>
        <dbReference type="ARBA" id="ARBA00022989"/>
    </source>
</evidence>
<evidence type="ECO:0000256" key="3">
    <source>
        <dbReference type="ARBA" id="ARBA00022692"/>
    </source>
</evidence>
<dbReference type="CDD" id="cd20071">
    <property type="entry name" value="SET_SMYD"/>
    <property type="match status" value="1"/>
</dbReference>
<reference evidence="9 10" key="1">
    <citation type="journal article" date="2016" name="Mol. Biol. Evol.">
        <title>Comparative Genomics of Early-Diverging Mushroom-Forming Fungi Provides Insights into the Origins of Lignocellulose Decay Capabilities.</title>
        <authorList>
            <person name="Nagy L.G."/>
            <person name="Riley R."/>
            <person name="Tritt A."/>
            <person name="Adam C."/>
            <person name="Daum C."/>
            <person name="Floudas D."/>
            <person name="Sun H."/>
            <person name="Yadav J.S."/>
            <person name="Pangilinan J."/>
            <person name="Larsson K.H."/>
            <person name="Matsuura K."/>
            <person name="Barry K."/>
            <person name="Labutti K."/>
            <person name="Kuo R."/>
            <person name="Ohm R.A."/>
            <person name="Bhattacharya S.S."/>
            <person name="Shirouzu T."/>
            <person name="Yoshinaga Y."/>
            <person name="Martin F.M."/>
            <person name="Grigoriev I.V."/>
            <person name="Hibbett D.S."/>
        </authorList>
    </citation>
    <scope>NUCLEOTIDE SEQUENCE [LARGE SCALE GENOMIC DNA]</scope>
    <source>
        <strain evidence="9 10">HHB10207 ss-3</strain>
    </source>
</reference>
<keyword evidence="10" id="KW-1185">Reference proteome</keyword>
<evidence type="ECO:0000256" key="4">
    <source>
        <dbReference type="ARBA" id="ARBA00022787"/>
    </source>
</evidence>
<dbReference type="PANTHER" id="PTHR12197:SF251">
    <property type="entry name" value="EG:BACR7C10.4 PROTEIN"/>
    <property type="match status" value="1"/>
</dbReference>
<evidence type="ECO:0000313" key="9">
    <source>
        <dbReference type="EMBL" id="KZT38350.1"/>
    </source>
</evidence>
<proteinExistence type="inferred from homology"/>
<dbReference type="GO" id="GO:0006605">
    <property type="term" value="P:protein targeting"/>
    <property type="evidence" value="ECO:0007669"/>
    <property type="project" value="InterPro"/>
</dbReference>
<evidence type="ECO:0000256" key="1">
    <source>
        <dbReference type="ARBA" id="ARBA00004572"/>
    </source>
</evidence>
<evidence type="ECO:0000256" key="7">
    <source>
        <dbReference type="ARBA" id="ARBA00023136"/>
    </source>
</evidence>
<dbReference type="GO" id="GO:0006886">
    <property type="term" value="P:intracellular protein transport"/>
    <property type="evidence" value="ECO:0007669"/>
    <property type="project" value="InterPro"/>
</dbReference>
<organism evidence="9 10">
    <name type="scientific">Sistotremastrum suecicum HHB10207 ss-3</name>
    <dbReference type="NCBI Taxonomy" id="1314776"/>
    <lineage>
        <taxon>Eukaryota</taxon>
        <taxon>Fungi</taxon>
        <taxon>Dikarya</taxon>
        <taxon>Basidiomycota</taxon>
        <taxon>Agaricomycotina</taxon>
        <taxon>Agaricomycetes</taxon>
        <taxon>Sistotremastrales</taxon>
        <taxon>Sistotremastraceae</taxon>
        <taxon>Sistotremastrum</taxon>
    </lineage>
</organism>
<protein>
    <submittedName>
        <fullName evidence="9">SET domain-containing protein</fullName>
    </submittedName>
</protein>
<dbReference type="SUPFAM" id="SSF82199">
    <property type="entry name" value="SET domain"/>
    <property type="match status" value="1"/>
</dbReference>
<dbReference type="InterPro" id="IPR046341">
    <property type="entry name" value="SET_dom_sf"/>
</dbReference>
<name>A0A166DBV4_9AGAM</name>
<dbReference type="Pfam" id="PF02064">
    <property type="entry name" value="MAS20"/>
    <property type="match status" value="1"/>
</dbReference>
<dbReference type="PROSITE" id="PS50280">
    <property type="entry name" value="SET"/>
    <property type="match status" value="1"/>
</dbReference>
<comment type="similarity">
    <text evidence="2">Belongs to the Tom20 family.</text>
</comment>
<evidence type="ECO:0000256" key="2">
    <source>
        <dbReference type="ARBA" id="ARBA00005792"/>
    </source>
</evidence>
<sequence>MESSRTRPFILGVAALAISGVVAYAIYFDYKRRTDATFRRRLKKEQKKVNKSRGPEPSVLVPGISSNDLRDALEKIRGETVPDSVQEKELYFMEQVGIGEQLSTRGPNFHLAAALSFYRALRVYPSPVELIVIYERTVPADIFKIVMELTSLDVKDKVEGYYNYFPPKSMNVEVSQLTKPDGGRKNILLASRDFETGEVVYKEQPVVTALDSDLEAKGTYCSQCLRKIVKGMSLQAPDDIAKATYCSRECQTQAAAQHHKLLFSLEPAIPSAAQEETPEATKKRRDAQEEWLKSMEGHKTSSTSGPLLVARFLARQVSAETAKMNSATGRAPQLAVAQEDTSSQYSLYDHIERLRYLELSGTEKDSAALRKVLATAMEGLQEFVTDDRYATLRGKMAYNCIGVCYSGGRDDKPVAEIRPEDVEKTRTPFGTQRQIGCGLYSVTSYVSHSCNPNARPSFADGTAHLSLVANRPIKKGEEITIAFVDVSQKHGETVIDARRRRRMELVRGWRFACECQRCTDEAPLNGSASDILPNTDGSRVERVVSSFEAGPAF</sequence>
<keyword evidence="5" id="KW-1133">Transmembrane helix</keyword>
<dbReference type="Gene3D" id="1.10.220.160">
    <property type="match status" value="1"/>
</dbReference>
<keyword evidence="7" id="KW-0472">Membrane</keyword>
<dbReference type="SUPFAM" id="SSF47157">
    <property type="entry name" value="Mitochondrial import receptor subunit Tom20"/>
    <property type="match status" value="1"/>
</dbReference>
<dbReference type="PRINTS" id="PR00351">
    <property type="entry name" value="OM20RECEPTOR"/>
</dbReference>
<dbReference type="InterPro" id="IPR001214">
    <property type="entry name" value="SET_dom"/>
</dbReference>
<dbReference type="GO" id="GO:0005634">
    <property type="term" value="C:nucleus"/>
    <property type="evidence" value="ECO:0007669"/>
    <property type="project" value="TreeGrafter"/>
</dbReference>
<evidence type="ECO:0000313" key="10">
    <source>
        <dbReference type="Proteomes" id="UP000076798"/>
    </source>
</evidence>